<dbReference type="Pfam" id="PF14737">
    <property type="entry name" value="DUF4470"/>
    <property type="match status" value="1"/>
</dbReference>
<dbReference type="PROSITE" id="PS50865">
    <property type="entry name" value="ZF_MYND_2"/>
    <property type="match status" value="1"/>
</dbReference>
<dbReference type="Proteomes" id="UP000305948">
    <property type="component" value="Unassembled WGS sequence"/>
</dbReference>
<dbReference type="GO" id="GO:0008270">
    <property type="term" value="F:zinc ion binding"/>
    <property type="evidence" value="ECO:0007669"/>
    <property type="project" value="UniProtKB-KW"/>
</dbReference>
<gene>
    <name evidence="6" type="ORF">OE88DRAFT_1667211</name>
</gene>
<dbReference type="OrthoDB" id="5282002at2759"/>
<dbReference type="Gene3D" id="6.10.140.2220">
    <property type="match status" value="1"/>
</dbReference>
<sequence>MACANCRLVSYCSKECQKAHWSMHKTDCKDELMRSDWKPDWERERRAPAFIREDDDHLDPLTLGHQLWGNTPAMDLINLDRNEGNHSVDLALACIASGDLRNVVRTVNKLPDDYSGELTILLNDCDPHVVARNIVLLILLGTIDDEVLGAELALHYWYSVILPAEYYARTAHAIMPFIQKLASHPPQRRFSLGDNSSLSCDIPRSVIGFLLSTFRQRYQSGEALSNYRSVQFARRRKDYLHRAYCELEPAHREAIREFRIFGVVLPFGSAHRHFNCANLSLFSAEGEWLQDDNTTPLHGWELKSVLEAGKRHGAQRADLYGCLYFFLTDELRTFARRLRRFKVNFHVYNDDVRDLSDNLKAGALARSGIPASVHFDRIDVSNIMDVEYVGIQRVLEDWSPLLRQNKTATLTGYFMNWTKHQKGGDPVSAGEHVVTRLTKRLLESHRVRMPSAQEVLQGNISSSLLSGIASLAPIYDNAPAFSKFLKAQGIDRSLKTLKLQMKARHTVLPHRNMAPLDGAANALPDFPDDASWYLNVHLGSLTWSERYVEFSRQ</sequence>
<dbReference type="Pfam" id="PF01753">
    <property type="entry name" value="zf-MYND"/>
    <property type="match status" value="1"/>
</dbReference>
<evidence type="ECO:0000256" key="4">
    <source>
        <dbReference type="PROSITE-ProRule" id="PRU00134"/>
    </source>
</evidence>
<evidence type="ECO:0000256" key="2">
    <source>
        <dbReference type="ARBA" id="ARBA00022771"/>
    </source>
</evidence>
<dbReference type="SUPFAM" id="SSF144232">
    <property type="entry name" value="HIT/MYND zinc finger-like"/>
    <property type="match status" value="1"/>
</dbReference>
<dbReference type="EMBL" id="ML213528">
    <property type="protein sequence ID" value="TFK46609.1"/>
    <property type="molecule type" value="Genomic_DNA"/>
</dbReference>
<evidence type="ECO:0000259" key="5">
    <source>
        <dbReference type="PROSITE" id="PS50865"/>
    </source>
</evidence>
<dbReference type="InterPro" id="IPR027974">
    <property type="entry name" value="DUF4470"/>
</dbReference>
<protein>
    <recommendedName>
        <fullName evidence="5">MYND-type domain-containing protein</fullName>
    </recommendedName>
</protein>
<feature type="domain" description="MYND-type" evidence="5">
    <location>
        <begin position="1"/>
        <end position="28"/>
    </location>
</feature>
<keyword evidence="3" id="KW-0862">Zinc</keyword>
<evidence type="ECO:0000313" key="6">
    <source>
        <dbReference type="EMBL" id="TFK46609.1"/>
    </source>
</evidence>
<proteinExistence type="predicted"/>
<accession>A0A5C3MME5</accession>
<evidence type="ECO:0000313" key="7">
    <source>
        <dbReference type="Proteomes" id="UP000305948"/>
    </source>
</evidence>
<keyword evidence="1" id="KW-0479">Metal-binding</keyword>
<name>A0A5C3MME5_9AGAM</name>
<evidence type="ECO:0000256" key="3">
    <source>
        <dbReference type="ARBA" id="ARBA00022833"/>
    </source>
</evidence>
<keyword evidence="2 4" id="KW-0863">Zinc-finger</keyword>
<evidence type="ECO:0000256" key="1">
    <source>
        <dbReference type="ARBA" id="ARBA00022723"/>
    </source>
</evidence>
<organism evidence="6 7">
    <name type="scientific">Heliocybe sulcata</name>
    <dbReference type="NCBI Taxonomy" id="5364"/>
    <lineage>
        <taxon>Eukaryota</taxon>
        <taxon>Fungi</taxon>
        <taxon>Dikarya</taxon>
        <taxon>Basidiomycota</taxon>
        <taxon>Agaricomycotina</taxon>
        <taxon>Agaricomycetes</taxon>
        <taxon>Gloeophyllales</taxon>
        <taxon>Gloeophyllaceae</taxon>
        <taxon>Heliocybe</taxon>
    </lineage>
</organism>
<reference evidence="6 7" key="1">
    <citation type="journal article" date="2019" name="Nat. Ecol. Evol.">
        <title>Megaphylogeny resolves global patterns of mushroom evolution.</title>
        <authorList>
            <person name="Varga T."/>
            <person name="Krizsan K."/>
            <person name="Foldi C."/>
            <person name="Dima B."/>
            <person name="Sanchez-Garcia M."/>
            <person name="Sanchez-Ramirez S."/>
            <person name="Szollosi G.J."/>
            <person name="Szarkandi J.G."/>
            <person name="Papp V."/>
            <person name="Albert L."/>
            <person name="Andreopoulos W."/>
            <person name="Angelini C."/>
            <person name="Antonin V."/>
            <person name="Barry K.W."/>
            <person name="Bougher N.L."/>
            <person name="Buchanan P."/>
            <person name="Buyck B."/>
            <person name="Bense V."/>
            <person name="Catcheside P."/>
            <person name="Chovatia M."/>
            <person name="Cooper J."/>
            <person name="Damon W."/>
            <person name="Desjardin D."/>
            <person name="Finy P."/>
            <person name="Geml J."/>
            <person name="Haridas S."/>
            <person name="Hughes K."/>
            <person name="Justo A."/>
            <person name="Karasinski D."/>
            <person name="Kautmanova I."/>
            <person name="Kiss B."/>
            <person name="Kocsube S."/>
            <person name="Kotiranta H."/>
            <person name="LaButti K.M."/>
            <person name="Lechner B.E."/>
            <person name="Liimatainen K."/>
            <person name="Lipzen A."/>
            <person name="Lukacs Z."/>
            <person name="Mihaltcheva S."/>
            <person name="Morgado L.N."/>
            <person name="Niskanen T."/>
            <person name="Noordeloos M.E."/>
            <person name="Ohm R.A."/>
            <person name="Ortiz-Santana B."/>
            <person name="Ovrebo C."/>
            <person name="Racz N."/>
            <person name="Riley R."/>
            <person name="Savchenko A."/>
            <person name="Shiryaev A."/>
            <person name="Soop K."/>
            <person name="Spirin V."/>
            <person name="Szebenyi C."/>
            <person name="Tomsovsky M."/>
            <person name="Tulloss R.E."/>
            <person name="Uehling J."/>
            <person name="Grigoriev I.V."/>
            <person name="Vagvolgyi C."/>
            <person name="Papp T."/>
            <person name="Martin F.M."/>
            <person name="Miettinen O."/>
            <person name="Hibbett D.S."/>
            <person name="Nagy L.G."/>
        </authorList>
    </citation>
    <scope>NUCLEOTIDE SEQUENCE [LARGE SCALE GENOMIC DNA]</scope>
    <source>
        <strain evidence="6 7">OMC1185</strain>
    </source>
</reference>
<dbReference type="AlphaFoldDB" id="A0A5C3MME5"/>
<dbReference type="InterPro" id="IPR002893">
    <property type="entry name" value="Znf_MYND"/>
</dbReference>
<dbReference type="STRING" id="5364.A0A5C3MME5"/>
<keyword evidence="7" id="KW-1185">Reference proteome</keyword>